<dbReference type="PANTHER" id="PTHR43500">
    <property type="entry name" value="CYSTATHIONINE BETA-LYASE-RELATED"/>
    <property type="match status" value="1"/>
</dbReference>
<dbReference type="PROSITE" id="PS00868">
    <property type="entry name" value="CYS_MET_METAB_PP"/>
    <property type="match status" value="1"/>
</dbReference>
<dbReference type="PANTHER" id="PTHR43500:SF1">
    <property type="entry name" value="CYSTATHIONINE BETA-LYASE-RELATED"/>
    <property type="match status" value="1"/>
</dbReference>
<comment type="similarity">
    <text evidence="2 9">Belongs to the trans-sulfuration enzymes family.</text>
</comment>
<dbReference type="InterPro" id="IPR054542">
    <property type="entry name" value="Cys_met_metab_PP"/>
</dbReference>
<dbReference type="InterPro" id="IPR015421">
    <property type="entry name" value="PyrdxlP-dep_Trfase_major"/>
</dbReference>
<comment type="pathway">
    <text evidence="5">Amino-acid biosynthesis; L-methionine biosynthesis via de novo pathway; L-homocysteine from L-cystathionine: step 1/1.</text>
</comment>
<comment type="catalytic activity">
    <reaction evidence="6">
        <text>L,L-cystathionine + H2O = L-homocysteine + pyruvate + NH4(+)</text>
        <dbReference type="Rhea" id="RHEA:13965"/>
        <dbReference type="ChEBI" id="CHEBI:15361"/>
        <dbReference type="ChEBI" id="CHEBI:15377"/>
        <dbReference type="ChEBI" id="CHEBI:28938"/>
        <dbReference type="ChEBI" id="CHEBI:58161"/>
        <dbReference type="ChEBI" id="CHEBI:58199"/>
    </reaction>
</comment>
<evidence type="ECO:0000256" key="6">
    <source>
        <dbReference type="ARBA" id="ARBA00047517"/>
    </source>
</evidence>
<dbReference type="InterPro" id="IPR006233">
    <property type="entry name" value="Cys_b_lyase_bac"/>
</dbReference>
<reference evidence="10 11" key="1">
    <citation type="journal article" date="2014" name="Genome Announc.">
        <title>Draft Genome Sequence of Advenella kashmirensis Strain W13003, a Polycyclic Aromatic Hydrocarbon-Degrading Bacterium.</title>
        <authorList>
            <person name="Wang X."/>
            <person name="Jin D."/>
            <person name="Zhou L."/>
            <person name="Wu L."/>
            <person name="An W."/>
            <person name="Zhao L."/>
        </authorList>
    </citation>
    <scope>NUCLEOTIDE SEQUENCE [LARGE SCALE GENOMIC DNA]</scope>
    <source>
        <strain evidence="10 11">W13003</strain>
    </source>
</reference>
<evidence type="ECO:0000256" key="9">
    <source>
        <dbReference type="RuleBase" id="RU362118"/>
    </source>
</evidence>
<comment type="caution">
    <text evidence="10">The sequence shown here is derived from an EMBL/GenBank/DDBJ whole genome shotgun (WGS) entry which is preliminary data.</text>
</comment>
<dbReference type="RefSeq" id="WP_024003956.1">
    <property type="nucleotide sequence ID" value="NZ_KI650979.1"/>
</dbReference>
<evidence type="ECO:0000256" key="4">
    <source>
        <dbReference type="ARBA" id="ARBA00023239"/>
    </source>
</evidence>
<dbReference type="GO" id="GO:0047804">
    <property type="term" value="F:cysteine-S-conjugate beta-lyase activity"/>
    <property type="evidence" value="ECO:0007669"/>
    <property type="project" value="UniProtKB-EC"/>
</dbReference>
<dbReference type="Gene3D" id="3.90.1150.10">
    <property type="entry name" value="Aspartate Aminotransferase, domain 1"/>
    <property type="match status" value="1"/>
</dbReference>
<dbReference type="InterPro" id="IPR015424">
    <property type="entry name" value="PyrdxlP-dep_Trfase"/>
</dbReference>
<sequence>MTKKYYPASEAFAALSPPVWRASTVVFDSVESFINRKSRQPDGYSYGITGTPTARLLEQEIAGLEGGRHCAVTPSGQAALCLAVMAFVRGGDHLLISAASYGALKTYADKWLARLGVEVEYYPADISGEITDYIRPNTKMICLEAPGTVTMEMADIPAITAAAARQGVMTMMDNTWASPLGFRPLEHGVDLCVEAATKFFGGHSDLLLGAVATNNFEYFSQLRETQSIMGLQTSPDDCFLVLRGLETFELRYRRQSENALAIASWLQKQSAVREVLFPCLPGDQGYEIWKRDFAAGGCLFSFTLQQDNEQAYSAFFGALEHLALGASWGGVHGLIAFYPAQMQRDRIFPRTDRAIIRLSAGLEDPALIIQDLQAALRAYDEARG</sequence>
<dbReference type="PATRIC" id="fig|1424334.3.peg.901"/>
<dbReference type="InterPro" id="IPR015422">
    <property type="entry name" value="PyrdxlP-dep_Trfase_small"/>
</dbReference>
<dbReference type="eggNOG" id="COG0626">
    <property type="taxonomic scope" value="Bacteria"/>
</dbReference>
<gene>
    <name evidence="10" type="ORF">W822_04465</name>
</gene>
<dbReference type="HOGENOM" id="CLU_018986_5_1_4"/>
<evidence type="ECO:0000256" key="7">
    <source>
        <dbReference type="ARBA" id="ARBA00047625"/>
    </source>
</evidence>
<dbReference type="PIRSF" id="PIRSF001434">
    <property type="entry name" value="CGS"/>
    <property type="match status" value="1"/>
</dbReference>
<dbReference type="Pfam" id="PF01053">
    <property type="entry name" value="Cys_Met_Meta_PP"/>
    <property type="match status" value="1"/>
</dbReference>
<keyword evidence="4 10" id="KW-0456">Lyase</keyword>
<proteinExistence type="inferred from homology"/>
<dbReference type="Proteomes" id="UP000018733">
    <property type="component" value="Unassembled WGS sequence"/>
</dbReference>
<protein>
    <submittedName>
        <fullName evidence="10">Cystathionine beta-lyase</fullName>
    </submittedName>
</protein>
<accession>V8QYK5</accession>
<dbReference type="Gene3D" id="3.40.640.10">
    <property type="entry name" value="Type I PLP-dependent aspartate aminotransferase-like (Major domain)"/>
    <property type="match status" value="1"/>
</dbReference>
<dbReference type="AlphaFoldDB" id="V8QYK5"/>
<dbReference type="STRING" id="1424334.W822_04465"/>
<evidence type="ECO:0000313" key="11">
    <source>
        <dbReference type="Proteomes" id="UP000018733"/>
    </source>
</evidence>
<dbReference type="GO" id="GO:0019346">
    <property type="term" value="P:transsulfuration"/>
    <property type="evidence" value="ECO:0007669"/>
    <property type="project" value="InterPro"/>
</dbReference>
<evidence type="ECO:0000256" key="1">
    <source>
        <dbReference type="ARBA" id="ARBA00001933"/>
    </source>
</evidence>
<dbReference type="SUPFAM" id="SSF53383">
    <property type="entry name" value="PLP-dependent transferases"/>
    <property type="match status" value="1"/>
</dbReference>
<evidence type="ECO:0000256" key="3">
    <source>
        <dbReference type="ARBA" id="ARBA00022898"/>
    </source>
</evidence>
<evidence type="ECO:0000313" key="10">
    <source>
        <dbReference type="EMBL" id="ETF04410.1"/>
    </source>
</evidence>
<comment type="catalytic activity">
    <reaction evidence="7">
        <text>an S-substituted L-cysteine + H2O = a thiol + pyruvate + NH4(+)</text>
        <dbReference type="Rhea" id="RHEA:18121"/>
        <dbReference type="ChEBI" id="CHEBI:15361"/>
        <dbReference type="ChEBI" id="CHEBI:15377"/>
        <dbReference type="ChEBI" id="CHEBI:28938"/>
        <dbReference type="ChEBI" id="CHEBI:29256"/>
        <dbReference type="ChEBI" id="CHEBI:58717"/>
        <dbReference type="EC" id="4.4.1.13"/>
    </reaction>
</comment>
<evidence type="ECO:0000256" key="2">
    <source>
        <dbReference type="ARBA" id="ARBA00009077"/>
    </source>
</evidence>
<dbReference type="GO" id="GO:0030170">
    <property type="term" value="F:pyridoxal phosphate binding"/>
    <property type="evidence" value="ECO:0007669"/>
    <property type="project" value="InterPro"/>
</dbReference>
<organism evidence="10 11">
    <name type="scientific">Advenella kashmirensis W13003</name>
    <dbReference type="NCBI Taxonomy" id="1424334"/>
    <lineage>
        <taxon>Bacteria</taxon>
        <taxon>Pseudomonadati</taxon>
        <taxon>Pseudomonadota</taxon>
        <taxon>Betaproteobacteria</taxon>
        <taxon>Burkholderiales</taxon>
        <taxon>Alcaligenaceae</taxon>
    </lineage>
</organism>
<evidence type="ECO:0000256" key="5">
    <source>
        <dbReference type="ARBA" id="ARBA00046315"/>
    </source>
</evidence>
<name>V8QYK5_9BURK</name>
<dbReference type="FunFam" id="3.40.640.10:FF:000046">
    <property type="entry name" value="Cystathionine gamma-lyase"/>
    <property type="match status" value="1"/>
</dbReference>
<evidence type="ECO:0000256" key="8">
    <source>
        <dbReference type="PIRSR" id="PIRSR001434-2"/>
    </source>
</evidence>
<dbReference type="EMBL" id="AYXT01000001">
    <property type="protein sequence ID" value="ETF04410.1"/>
    <property type="molecule type" value="Genomic_DNA"/>
</dbReference>
<dbReference type="InterPro" id="IPR000277">
    <property type="entry name" value="Cys/Met-Metab_PyrdxlP-dep_enz"/>
</dbReference>
<dbReference type="OrthoDB" id="9805807at2"/>
<keyword evidence="3 8" id="KW-0663">Pyridoxal phosphate</keyword>
<comment type="cofactor">
    <cofactor evidence="1 9">
        <name>pyridoxal 5'-phosphate</name>
        <dbReference type="ChEBI" id="CHEBI:597326"/>
    </cofactor>
</comment>
<feature type="modified residue" description="N6-(pyridoxal phosphate)lysine" evidence="8">
    <location>
        <position position="198"/>
    </location>
</feature>
<keyword evidence="11" id="KW-1185">Reference proteome</keyword>
<dbReference type="GO" id="GO:0019450">
    <property type="term" value="P:L-cysteine catabolic process to pyruvate"/>
    <property type="evidence" value="ECO:0007669"/>
    <property type="project" value="TreeGrafter"/>
</dbReference>